<comment type="subcellular location">
    <subcellularLocation>
        <location evidence="7">Cytoplasm</location>
    </subcellularLocation>
</comment>
<feature type="transmembrane region" description="Helical" evidence="8">
    <location>
        <begin position="74"/>
        <end position="99"/>
    </location>
</feature>
<sequence>MKILGIETSCDDTGIALYDSDKGLLINKIYNQKKLHNIYGGIVPELASREHMKAIISLLKQTFRKKNMIEDINLIAYTAGPGLVGSLLVGATFACSLGLSLNIPVLPVNHMEAHLLSPMLEFKSIKFPFIALLVSGKHTQIIAAYELGKYEILGNCLDDAAGEAFDKTANLLGLSYPGGVQLSKLASQGIKDYFYFPRPMINHPGLNFSFSGLKTFTAQIINKCGQSIQEKANIARAFEDAVIDILLIKTKKALKEKKWKRLIIAGGVSANYLLRKKSEQMMEKYFNGKVFYSSVKFCTDNGAMIAYLGFLRYLEARDSQLEILVKPKWSISDL</sequence>
<dbReference type="GO" id="GO:0061711">
    <property type="term" value="F:tRNA N(6)-L-threonylcarbamoyladenine synthase activity"/>
    <property type="evidence" value="ECO:0007669"/>
    <property type="project" value="UniProtKB-EC"/>
</dbReference>
<gene>
    <name evidence="10" type="primary">ygjd</name>
    <name evidence="7" type="synonym">tsaD</name>
    <name evidence="10" type="ORF">BUMPUSDA_CDS00531</name>
</gene>
<keyword evidence="2 7" id="KW-0819">tRNA processing</keyword>
<evidence type="ECO:0000256" key="1">
    <source>
        <dbReference type="ARBA" id="ARBA00022679"/>
    </source>
</evidence>
<evidence type="ECO:0000259" key="9">
    <source>
        <dbReference type="Pfam" id="PF00814"/>
    </source>
</evidence>
<keyword evidence="4 7" id="KW-0408">Iron</keyword>
<name>W0P0L5_BUCMP</name>
<comment type="similarity">
    <text evidence="7">Belongs to the KAE1 / TsaD family.</text>
</comment>
<dbReference type="CDD" id="cd24133">
    <property type="entry name" value="ASKHA_NBD_TsaD_bac"/>
    <property type="match status" value="1"/>
</dbReference>
<keyword evidence="5 7" id="KW-0012">Acyltransferase</keyword>
<dbReference type="PANTHER" id="PTHR11735:SF6">
    <property type="entry name" value="TRNA N6-ADENOSINE THREONYLCARBAMOYLTRANSFERASE, MITOCHONDRIAL"/>
    <property type="match status" value="1"/>
</dbReference>
<reference evidence="10 11" key="1">
    <citation type="journal article" date="2013" name="BMC Genomics">
        <title>Comparative analysis of genome sequences from four strains of the Buchnera aphidicola Mp endosymbion of the green peach aphid, Myzus persicae.</title>
        <authorList>
            <person name="Jiang Z."/>
            <person name="Jones D.H."/>
            <person name="Khuri S."/>
            <person name="Tsinoremas N.F."/>
            <person name="Wyss T."/>
            <person name="Jander G."/>
            <person name="Wilson A.C."/>
        </authorList>
    </citation>
    <scope>NUCLEOTIDE SEQUENCE [LARGE SCALE GENOMIC DNA]</scope>
    <source>
        <strain evidence="11">str. USDA (Myzus persicae)</strain>
    </source>
</reference>
<dbReference type="AlphaFoldDB" id="W0P0L5"/>
<dbReference type="HAMAP" id="MF_01445">
    <property type="entry name" value="TsaD"/>
    <property type="match status" value="1"/>
</dbReference>
<dbReference type="PROSITE" id="PS01016">
    <property type="entry name" value="GLYCOPROTEASE"/>
    <property type="match status" value="1"/>
</dbReference>
<dbReference type="PANTHER" id="PTHR11735">
    <property type="entry name" value="TRNA N6-ADENOSINE THREONYLCARBAMOYLTRANSFERASE"/>
    <property type="match status" value="1"/>
</dbReference>
<protein>
    <recommendedName>
        <fullName evidence="7">tRNA N6-adenosine threonylcarbamoyltransferase</fullName>
        <ecNumber evidence="7">2.3.1.234</ecNumber>
    </recommendedName>
    <alternativeName>
        <fullName evidence="7">N6-L-threonylcarbamoyladenine synthase</fullName>
        <shortName evidence="7">t(6)A synthase</shortName>
    </alternativeName>
    <alternativeName>
        <fullName evidence="7">t(6)A37 threonylcarbamoyladenosine biosynthesis protein TsaD</fullName>
    </alternativeName>
    <alternativeName>
        <fullName evidence="7">tRNA threonylcarbamoyladenosine biosynthesis protein TsaD</fullName>
    </alternativeName>
</protein>
<dbReference type="Gene3D" id="3.30.420.40">
    <property type="match status" value="2"/>
</dbReference>
<dbReference type="PATRIC" id="fig|1009856.3.peg.54"/>
<organism evidence="10 11">
    <name type="scientific">Buchnera aphidicola str. USDA</name>
    <name type="common">Myzus persicae</name>
    <dbReference type="NCBI Taxonomy" id="1009856"/>
    <lineage>
        <taxon>Bacteria</taxon>
        <taxon>Pseudomonadati</taxon>
        <taxon>Pseudomonadota</taxon>
        <taxon>Gammaproteobacteria</taxon>
        <taxon>Enterobacterales</taxon>
        <taxon>Erwiniaceae</taxon>
        <taxon>Buchnera</taxon>
    </lineage>
</organism>
<keyword evidence="8" id="KW-0812">Transmembrane</keyword>
<evidence type="ECO:0000256" key="5">
    <source>
        <dbReference type="ARBA" id="ARBA00023315"/>
    </source>
</evidence>
<dbReference type="GO" id="GO:0005737">
    <property type="term" value="C:cytoplasm"/>
    <property type="evidence" value="ECO:0007669"/>
    <property type="project" value="UniProtKB-SubCell"/>
</dbReference>
<keyword evidence="7" id="KW-0963">Cytoplasm</keyword>
<evidence type="ECO:0000256" key="6">
    <source>
        <dbReference type="ARBA" id="ARBA00048117"/>
    </source>
</evidence>
<comment type="catalytic activity">
    <reaction evidence="6 7">
        <text>L-threonylcarbamoyladenylate + adenosine(37) in tRNA = N(6)-L-threonylcarbamoyladenosine(37) in tRNA + AMP + H(+)</text>
        <dbReference type="Rhea" id="RHEA:37059"/>
        <dbReference type="Rhea" id="RHEA-COMP:10162"/>
        <dbReference type="Rhea" id="RHEA-COMP:10163"/>
        <dbReference type="ChEBI" id="CHEBI:15378"/>
        <dbReference type="ChEBI" id="CHEBI:73682"/>
        <dbReference type="ChEBI" id="CHEBI:74411"/>
        <dbReference type="ChEBI" id="CHEBI:74418"/>
        <dbReference type="ChEBI" id="CHEBI:456215"/>
        <dbReference type="EC" id="2.3.1.234"/>
    </reaction>
</comment>
<dbReference type="GO" id="GO:0005506">
    <property type="term" value="F:iron ion binding"/>
    <property type="evidence" value="ECO:0007669"/>
    <property type="project" value="UniProtKB-UniRule"/>
</dbReference>
<feature type="binding site" evidence="7">
    <location>
        <begin position="133"/>
        <end position="137"/>
    </location>
    <ligand>
        <name>substrate</name>
    </ligand>
</feature>
<dbReference type="RefSeq" id="WP_025368714.1">
    <property type="nucleotide sequence ID" value="NZ_CP002697.1"/>
</dbReference>
<feature type="binding site" evidence="7">
    <location>
        <position position="271"/>
    </location>
    <ligand>
        <name>substrate</name>
    </ligand>
</feature>
<evidence type="ECO:0000256" key="2">
    <source>
        <dbReference type="ARBA" id="ARBA00022694"/>
    </source>
</evidence>
<keyword evidence="8" id="KW-1133">Transmembrane helix</keyword>
<comment type="cofactor">
    <cofactor evidence="7">
        <name>Fe(2+)</name>
        <dbReference type="ChEBI" id="CHEBI:29033"/>
    </cofactor>
    <text evidence="7">Binds 1 Fe(2+) ion per subunit.</text>
</comment>
<evidence type="ECO:0000256" key="4">
    <source>
        <dbReference type="ARBA" id="ARBA00023004"/>
    </source>
</evidence>
<evidence type="ECO:0000256" key="3">
    <source>
        <dbReference type="ARBA" id="ARBA00022723"/>
    </source>
</evidence>
<dbReference type="SUPFAM" id="SSF53067">
    <property type="entry name" value="Actin-like ATPase domain"/>
    <property type="match status" value="2"/>
</dbReference>
<dbReference type="EMBL" id="CP002697">
    <property type="protein sequence ID" value="AHG60306.1"/>
    <property type="molecule type" value="Genomic_DNA"/>
</dbReference>
<feature type="binding site" evidence="7">
    <location>
        <position position="166"/>
    </location>
    <ligand>
        <name>substrate</name>
    </ligand>
</feature>
<comment type="caution">
    <text evidence="7">Lacks conserved residue(s) required for the propagation of feature annotation.</text>
</comment>
<dbReference type="NCBIfam" id="TIGR03723">
    <property type="entry name" value="T6A_TsaD_YgjD"/>
    <property type="match status" value="1"/>
</dbReference>
<evidence type="ECO:0000256" key="7">
    <source>
        <dbReference type="HAMAP-Rule" id="MF_01445"/>
    </source>
</evidence>
<dbReference type="KEGG" id="bapu:BUMPUSDA_CDS00531"/>
<feature type="binding site" evidence="7">
    <location>
        <position position="300"/>
    </location>
    <ligand>
        <name>Fe cation</name>
        <dbReference type="ChEBI" id="CHEBI:24875"/>
    </ligand>
</feature>
<dbReference type="HOGENOM" id="CLU_023208_0_0_6"/>
<dbReference type="Pfam" id="PF00814">
    <property type="entry name" value="TsaD"/>
    <property type="match status" value="1"/>
</dbReference>
<proteinExistence type="inferred from homology"/>
<dbReference type="EC" id="2.3.1.234" evidence="7"/>
<feature type="binding site" evidence="7">
    <location>
        <position position="114"/>
    </location>
    <ligand>
        <name>Fe cation</name>
        <dbReference type="ChEBI" id="CHEBI:24875"/>
    </ligand>
</feature>
<dbReference type="Proteomes" id="UP000019087">
    <property type="component" value="Chromosome"/>
</dbReference>
<dbReference type="InterPro" id="IPR017861">
    <property type="entry name" value="KAE1/TsaD"/>
</dbReference>
<dbReference type="InterPro" id="IPR017860">
    <property type="entry name" value="Peptidase_M22_CS"/>
</dbReference>
<dbReference type="GO" id="GO:0002949">
    <property type="term" value="P:tRNA threonylcarbamoyladenosine modification"/>
    <property type="evidence" value="ECO:0007669"/>
    <property type="project" value="UniProtKB-UniRule"/>
</dbReference>
<feature type="binding site" evidence="7">
    <location>
        <position position="110"/>
    </location>
    <ligand>
        <name>Fe cation</name>
        <dbReference type="ChEBI" id="CHEBI:24875"/>
    </ligand>
</feature>
<dbReference type="InterPro" id="IPR043129">
    <property type="entry name" value="ATPase_NBD"/>
</dbReference>
<evidence type="ECO:0000313" key="11">
    <source>
        <dbReference type="Proteomes" id="UP000019087"/>
    </source>
</evidence>
<dbReference type="InterPro" id="IPR022450">
    <property type="entry name" value="TsaD"/>
</dbReference>
<dbReference type="InterPro" id="IPR000905">
    <property type="entry name" value="Gcp-like_dom"/>
</dbReference>
<dbReference type="FunFam" id="3.30.420.40:FF:000012">
    <property type="entry name" value="tRNA N6-adenosine threonylcarbamoyltransferase"/>
    <property type="match status" value="1"/>
</dbReference>
<feature type="binding site" evidence="7">
    <location>
        <position position="179"/>
    </location>
    <ligand>
        <name>substrate</name>
    </ligand>
</feature>
<keyword evidence="8" id="KW-0472">Membrane</keyword>
<dbReference type="PRINTS" id="PR00789">
    <property type="entry name" value="OSIALOPTASE"/>
</dbReference>
<dbReference type="NCBIfam" id="TIGR00329">
    <property type="entry name" value="gcp_kae1"/>
    <property type="match status" value="1"/>
</dbReference>
<keyword evidence="3 7" id="KW-0479">Metal-binding</keyword>
<evidence type="ECO:0000256" key="8">
    <source>
        <dbReference type="SAM" id="Phobius"/>
    </source>
</evidence>
<accession>W0P0L5</accession>
<feature type="domain" description="Gcp-like" evidence="9">
    <location>
        <begin position="24"/>
        <end position="307"/>
    </location>
</feature>
<keyword evidence="1 7" id="KW-0808">Transferase</keyword>
<comment type="function">
    <text evidence="7">Required for the formation of a threonylcarbamoyl group on adenosine at position 37 (t(6)A37) in tRNAs that read codons beginning with adenine. Is involved in the transfer of the threonylcarbamoyl moiety of threonylcarbamoyl-AMP (TC-AMP) to the N6 group of A37, together with TsaE and TsaB. TsaD likely plays a direct catalytic role in this reaction.</text>
</comment>
<evidence type="ECO:0000313" key="10">
    <source>
        <dbReference type="EMBL" id="AHG60306.1"/>
    </source>
</evidence>